<sequence>MKILSFDIGIKNLSFCLFEIQNPEDKTNQIKILKWDNIDLSERLESKCIEIDKNGLCNKPAKFRKEGSCYCLKHSKKQHYLLPTKELSMTFLNKQKMQSVIDIADKYKIKYENPPKKANLIGIITEFSNTNCFSEIQKSNASKIDLVTIGKNIQHKFDEILVEHISTIDNIIIENQIGPIANKMKTIQGMISQYFIMKNNNINIEFISAANKLKDFLPKDNKEKTDYKQRKKLGIQTCLEIINNDFRFKEWENFFNKHTKKDDLSDCFLQGMWFIKHKL</sequence>
<name>A0A6C0KMG6_9ZZZZ</name>
<dbReference type="InterPro" id="IPR012337">
    <property type="entry name" value="RNaseH-like_sf"/>
</dbReference>
<proteinExistence type="predicted"/>
<dbReference type="Pfam" id="PF09159">
    <property type="entry name" value="Ydc2-catalyt"/>
    <property type="match status" value="1"/>
</dbReference>
<evidence type="ECO:0000313" key="2">
    <source>
        <dbReference type="EMBL" id="QHU19195.1"/>
    </source>
</evidence>
<dbReference type="SUPFAM" id="SSF53098">
    <property type="entry name" value="Ribonuclease H-like"/>
    <property type="match status" value="1"/>
</dbReference>
<dbReference type="AlphaFoldDB" id="A0A6C0KMG6"/>
<dbReference type="GO" id="GO:0003676">
    <property type="term" value="F:nucleic acid binding"/>
    <property type="evidence" value="ECO:0007669"/>
    <property type="project" value="InterPro"/>
</dbReference>
<feature type="domain" description="Mitochondrial resolvase Ydc2 catalytic" evidence="1">
    <location>
        <begin position="3"/>
        <end position="68"/>
    </location>
</feature>
<accession>A0A6C0KMG6</accession>
<dbReference type="EMBL" id="MN740945">
    <property type="protein sequence ID" value="QHU19195.1"/>
    <property type="molecule type" value="Genomic_DNA"/>
</dbReference>
<dbReference type="InterPro" id="IPR015242">
    <property type="entry name" value="Ydc2_cat"/>
</dbReference>
<dbReference type="InterPro" id="IPR036397">
    <property type="entry name" value="RNaseH_sf"/>
</dbReference>
<dbReference type="Gene3D" id="3.30.420.10">
    <property type="entry name" value="Ribonuclease H-like superfamily/Ribonuclease H"/>
    <property type="match status" value="1"/>
</dbReference>
<organism evidence="2">
    <name type="scientific">viral metagenome</name>
    <dbReference type="NCBI Taxonomy" id="1070528"/>
    <lineage>
        <taxon>unclassified sequences</taxon>
        <taxon>metagenomes</taxon>
        <taxon>organismal metagenomes</taxon>
    </lineage>
</organism>
<evidence type="ECO:0000259" key="1">
    <source>
        <dbReference type="Pfam" id="PF09159"/>
    </source>
</evidence>
<reference evidence="2" key="1">
    <citation type="journal article" date="2020" name="Nature">
        <title>Giant virus diversity and host interactions through global metagenomics.</title>
        <authorList>
            <person name="Schulz F."/>
            <person name="Roux S."/>
            <person name="Paez-Espino D."/>
            <person name="Jungbluth S."/>
            <person name="Walsh D.A."/>
            <person name="Denef V.J."/>
            <person name="McMahon K.D."/>
            <person name="Konstantinidis K.T."/>
            <person name="Eloe-Fadrosh E.A."/>
            <person name="Kyrpides N.C."/>
            <person name="Woyke T."/>
        </authorList>
    </citation>
    <scope>NUCLEOTIDE SEQUENCE</scope>
    <source>
        <strain evidence="2">GVMAG-S-3300013014-104</strain>
    </source>
</reference>
<protein>
    <recommendedName>
        <fullName evidence="1">Mitochondrial resolvase Ydc2 catalytic domain-containing protein</fullName>
    </recommendedName>
</protein>